<dbReference type="Proteomes" id="UP000287176">
    <property type="component" value="Unassembled WGS sequence"/>
</dbReference>
<dbReference type="GO" id="GO:0006307">
    <property type="term" value="P:DNA alkylation repair"/>
    <property type="evidence" value="ECO:0007669"/>
    <property type="project" value="UniProtKB-UniRule"/>
</dbReference>
<comment type="catalytic activity">
    <reaction evidence="1 9">
        <text>a 4-O-methyl-thymidine in DNA + L-cysteinyl-[protein] = a thymidine in DNA + S-methyl-L-cysteinyl-[protein]</text>
        <dbReference type="Rhea" id="RHEA:53428"/>
        <dbReference type="Rhea" id="RHEA-COMP:10131"/>
        <dbReference type="Rhea" id="RHEA-COMP:10132"/>
        <dbReference type="Rhea" id="RHEA-COMP:13555"/>
        <dbReference type="Rhea" id="RHEA-COMP:13556"/>
        <dbReference type="ChEBI" id="CHEBI:29950"/>
        <dbReference type="ChEBI" id="CHEBI:82612"/>
        <dbReference type="ChEBI" id="CHEBI:137386"/>
        <dbReference type="ChEBI" id="CHEBI:137387"/>
        <dbReference type="EC" id="2.1.1.63"/>
    </reaction>
</comment>
<comment type="subcellular location">
    <subcellularLocation>
        <location evidence="9">Cytoplasm</location>
    </subcellularLocation>
</comment>
<evidence type="ECO:0000256" key="6">
    <source>
        <dbReference type="ARBA" id="ARBA00022763"/>
    </source>
</evidence>
<feature type="active site" description="Nucleophile; methyl group acceptor" evidence="9">
    <location>
        <position position="138"/>
    </location>
</feature>
<evidence type="ECO:0000256" key="7">
    <source>
        <dbReference type="ARBA" id="ARBA00023204"/>
    </source>
</evidence>
<dbReference type="FunFam" id="1.10.10.10:FF:000214">
    <property type="entry name" value="Methylated-DNA--protein-cysteine methyltransferase"/>
    <property type="match status" value="1"/>
</dbReference>
<proteinExistence type="inferred from homology"/>
<dbReference type="InterPro" id="IPR036388">
    <property type="entry name" value="WH-like_DNA-bd_sf"/>
</dbReference>
<evidence type="ECO:0000313" key="13">
    <source>
        <dbReference type="EMBL" id="RTZ78344.1"/>
    </source>
</evidence>
<dbReference type="EMBL" id="QNZM01000306">
    <property type="protein sequence ID" value="RTZ78136.1"/>
    <property type="molecule type" value="Genomic_DNA"/>
</dbReference>
<comment type="caution">
    <text evidence="14">The sequence shown here is derived from an EMBL/GenBank/DDBJ whole genome shotgun (WGS) entry which is preliminary data.</text>
</comment>
<comment type="function">
    <text evidence="9">Involved in the cellular defense against the biological effects of O6-methylguanine (O6-MeG) and O4-methylthymine (O4-MeT) in DNA. Repairs the methylated nucleobase in DNA by stoichiometrically transferring the methyl group to a cysteine residue in the enzyme. This is a suicide reaction: the enzyme is irreversibly inactivated.</text>
</comment>
<evidence type="ECO:0000259" key="11">
    <source>
        <dbReference type="Pfam" id="PF02870"/>
    </source>
</evidence>
<evidence type="ECO:0000313" key="12">
    <source>
        <dbReference type="EMBL" id="RTZ78136.1"/>
    </source>
</evidence>
<gene>
    <name evidence="14" type="ORF">DSY94_11320</name>
    <name evidence="13" type="ORF">DSY97_07890</name>
    <name evidence="12" type="ORF">DSY98_07815</name>
</gene>
<dbReference type="Gene3D" id="1.10.10.10">
    <property type="entry name" value="Winged helix-like DNA-binding domain superfamily/Winged helix DNA-binding domain"/>
    <property type="match status" value="1"/>
</dbReference>
<dbReference type="InterPro" id="IPR008332">
    <property type="entry name" value="MethylG_MeTrfase_N"/>
</dbReference>
<feature type="domain" description="Methylated-DNA-[protein]-cysteine S-methyltransferase DNA binding" evidence="10">
    <location>
        <begin position="87"/>
        <end position="166"/>
    </location>
</feature>
<dbReference type="InterPro" id="IPR036631">
    <property type="entry name" value="MGMT_N_sf"/>
</dbReference>
<comment type="catalytic activity">
    <reaction evidence="8 9">
        <text>a 6-O-methyl-2'-deoxyguanosine in DNA + L-cysteinyl-[protein] = S-methyl-L-cysteinyl-[protein] + a 2'-deoxyguanosine in DNA</text>
        <dbReference type="Rhea" id="RHEA:24000"/>
        <dbReference type="Rhea" id="RHEA-COMP:10131"/>
        <dbReference type="Rhea" id="RHEA-COMP:10132"/>
        <dbReference type="Rhea" id="RHEA-COMP:11367"/>
        <dbReference type="Rhea" id="RHEA-COMP:11368"/>
        <dbReference type="ChEBI" id="CHEBI:29950"/>
        <dbReference type="ChEBI" id="CHEBI:82612"/>
        <dbReference type="ChEBI" id="CHEBI:85445"/>
        <dbReference type="ChEBI" id="CHEBI:85448"/>
        <dbReference type="EC" id="2.1.1.63"/>
    </reaction>
</comment>
<organism evidence="14 17">
    <name type="scientific">SAR324 cluster bacterium</name>
    <dbReference type="NCBI Taxonomy" id="2024889"/>
    <lineage>
        <taxon>Bacteria</taxon>
        <taxon>Deltaproteobacteria</taxon>
        <taxon>SAR324 cluster</taxon>
    </lineage>
</organism>
<evidence type="ECO:0000313" key="17">
    <source>
        <dbReference type="Proteomes" id="UP000287176"/>
    </source>
</evidence>
<name>A0A432GE57_9DELT</name>
<dbReference type="PANTHER" id="PTHR10815">
    <property type="entry name" value="METHYLATED-DNA--PROTEIN-CYSTEINE METHYLTRANSFERASE"/>
    <property type="match status" value="1"/>
</dbReference>
<evidence type="ECO:0000259" key="10">
    <source>
        <dbReference type="Pfam" id="PF01035"/>
    </source>
</evidence>
<dbReference type="InterPro" id="IPR023546">
    <property type="entry name" value="MGMT"/>
</dbReference>
<dbReference type="GO" id="GO:0032259">
    <property type="term" value="P:methylation"/>
    <property type="evidence" value="ECO:0007669"/>
    <property type="project" value="UniProtKB-KW"/>
</dbReference>
<dbReference type="NCBIfam" id="TIGR00589">
    <property type="entry name" value="ogt"/>
    <property type="match status" value="1"/>
</dbReference>
<dbReference type="SUPFAM" id="SSF46767">
    <property type="entry name" value="Methylated DNA-protein cysteine methyltransferase, C-terminal domain"/>
    <property type="match status" value="1"/>
</dbReference>
<keyword evidence="7 9" id="KW-0234">DNA repair</keyword>
<protein>
    <recommendedName>
        <fullName evidence="9">Methylated-DNA--protein-cysteine methyltransferase</fullName>
        <ecNumber evidence="9">2.1.1.63</ecNumber>
    </recommendedName>
    <alternativeName>
        <fullName evidence="9">6-O-methylguanine-DNA methyltransferase</fullName>
        <shortName evidence="9">MGMT</shortName>
    </alternativeName>
    <alternativeName>
        <fullName evidence="9">O-6-methylguanine-DNA-alkyltransferase</fullName>
    </alternativeName>
</protein>
<comment type="similarity">
    <text evidence="2 9">Belongs to the MGMT family.</text>
</comment>
<dbReference type="EC" id="2.1.1.63" evidence="9"/>
<sequence length="174" mass="19627">MKFINIQYCKTKIGELILGSFEGKLCLLDFRYRKMRKSVDERIKKGLNANFVENNTEIIEKTRAELDEYFHGNRKEFDVPLQMVGTDFQKSVWEALLRVPFGTTSTYLQLAKNIKNEKAVRAVAAANGANSMAIIIPCHRIIGSNGELVGYAGGLPIKKRLLKLEQITTQSGTK</sequence>
<reference evidence="15 16" key="1">
    <citation type="submission" date="2018-06" db="EMBL/GenBank/DDBJ databases">
        <title>Combined omics and stable isotope probing to characterize newly discovered Mariana Back-Arc vent microbial communities.</title>
        <authorList>
            <person name="Trembath-Reichert E."/>
            <person name="Huber J.A."/>
        </authorList>
    </citation>
    <scope>NUCLEOTIDE SEQUENCE [LARGE SCALE GENOMIC DNA]</scope>
    <source>
        <strain evidence="14">MAG 24</strain>
        <strain evidence="13">MAG 63_1</strain>
        <strain evidence="12">MAG 63_2</strain>
    </source>
</reference>
<dbReference type="Gene3D" id="3.30.160.70">
    <property type="entry name" value="Methylated DNA-protein cysteine methyltransferase domain"/>
    <property type="match status" value="1"/>
</dbReference>
<keyword evidence="4 9" id="KW-0489">Methyltransferase</keyword>
<evidence type="ECO:0000256" key="9">
    <source>
        <dbReference type="HAMAP-Rule" id="MF_00772"/>
    </source>
</evidence>
<dbReference type="GO" id="GO:0005737">
    <property type="term" value="C:cytoplasm"/>
    <property type="evidence" value="ECO:0007669"/>
    <property type="project" value="UniProtKB-SubCell"/>
</dbReference>
<dbReference type="CDD" id="cd06445">
    <property type="entry name" value="ATase"/>
    <property type="match status" value="1"/>
</dbReference>
<evidence type="ECO:0000256" key="5">
    <source>
        <dbReference type="ARBA" id="ARBA00022679"/>
    </source>
</evidence>
<dbReference type="SUPFAM" id="SSF53155">
    <property type="entry name" value="Methylated DNA-protein cysteine methyltransferase domain"/>
    <property type="match status" value="1"/>
</dbReference>
<dbReference type="PROSITE" id="PS00374">
    <property type="entry name" value="MGMT"/>
    <property type="match status" value="1"/>
</dbReference>
<evidence type="ECO:0000256" key="4">
    <source>
        <dbReference type="ARBA" id="ARBA00022603"/>
    </source>
</evidence>
<accession>A0A432GE57</accession>
<evidence type="ECO:0000256" key="8">
    <source>
        <dbReference type="ARBA" id="ARBA00049348"/>
    </source>
</evidence>
<dbReference type="InterPro" id="IPR036217">
    <property type="entry name" value="MethylDNA_cys_MeTrfase_DNAb"/>
</dbReference>
<dbReference type="AlphaFoldDB" id="A0A432GE57"/>
<dbReference type="Proteomes" id="UP000286732">
    <property type="component" value="Unassembled WGS sequence"/>
</dbReference>
<evidence type="ECO:0000313" key="16">
    <source>
        <dbReference type="Proteomes" id="UP000286801"/>
    </source>
</evidence>
<dbReference type="HAMAP" id="MF_00772">
    <property type="entry name" value="OGT"/>
    <property type="match status" value="1"/>
</dbReference>
<evidence type="ECO:0000313" key="15">
    <source>
        <dbReference type="Proteomes" id="UP000286732"/>
    </source>
</evidence>
<keyword evidence="3 9" id="KW-0963">Cytoplasm</keyword>
<dbReference type="InterPro" id="IPR014048">
    <property type="entry name" value="MethylDNA_cys_MeTrfase_DNA-bd"/>
</dbReference>
<feature type="domain" description="Methylguanine DNA methyltransferase ribonuclease-like" evidence="11">
    <location>
        <begin position="8"/>
        <end position="82"/>
    </location>
</feature>
<evidence type="ECO:0000256" key="2">
    <source>
        <dbReference type="ARBA" id="ARBA00008711"/>
    </source>
</evidence>
<dbReference type="Proteomes" id="UP000286801">
    <property type="component" value="Unassembled WGS sequence"/>
</dbReference>
<dbReference type="InterPro" id="IPR001497">
    <property type="entry name" value="MethylDNA_cys_MeTrfase_AS"/>
</dbReference>
<dbReference type="EMBL" id="QNZI01000295">
    <property type="protein sequence ID" value="RTZ81988.1"/>
    <property type="molecule type" value="Genomic_DNA"/>
</dbReference>
<evidence type="ECO:0000256" key="3">
    <source>
        <dbReference type="ARBA" id="ARBA00022490"/>
    </source>
</evidence>
<dbReference type="EMBL" id="QNZL01000212">
    <property type="protein sequence ID" value="RTZ78344.1"/>
    <property type="molecule type" value="Genomic_DNA"/>
</dbReference>
<dbReference type="Pfam" id="PF01035">
    <property type="entry name" value="DNA_binding_1"/>
    <property type="match status" value="1"/>
</dbReference>
<dbReference type="Pfam" id="PF02870">
    <property type="entry name" value="Methyltransf_1N"/>
    <property type="match status" value="1"/>
</dbReference>
<dbReference type="GO" id="GO:0003908">
    <property type="term" value="F:methylated-DNA-[protein]-cysteine S-methyltransferase activity"/>
    <property type="evidence" value="ECO:0007669"/>
    <property type="project" value="UniProtKB-UniRule"/>
</dbReference>
<comment type="miscellaneous">
    <text evidence="9">This enzyme catalyzes only one turnover and therefore is not strictly catalytic. According to one definition, an enzyme is a biocatalyst that acts repeatedly and over many reaction cycles.</text>
</comment>
<dbReference type="PANTHER" id="PTHR10815:SF5">
    <property type="entry name" value="METHYLATED-DNA--PROTEIN-CYSTEINE METHYLTRANSFERASE"/>
    <property type="match status" value="1"/>
</dbReference>
<keyword evidence="5 9" id="KW-0808">Transferase</keyword>
<evidence type="ECO:0000256" key="1">
    <source>
        <dbReference type="ARBA" id="ARBA00001286"/>
    </source>
</evidence>
<keyword evidence="6 9" id="KW-0227">DNA damage</keyword>
<evidence type="ECO:0000313" key="14">
    <source>
        <dbReference type="EMBL" id="RTZ81988.1"/>
    </source>
</evidence>